<feature type="compositionally biased region" description="Low complexity" evidence="2">
    <location>
        <begin position="423"/>
        <end position="433"/>
    </location>
</feature>
<evidence type="ECO:0000256" key="1">
    <source>
        <dbReference type="SAM" id="Coils"/>
    </source>
</evidence>
<reference evidence="3 4" key="1">
    <citation type="journal article" date="2017" name="Curr. Biol.">
        <title>Genome architecture and evolution of a unichromosomal asexual nematode.</title>
        <authorList>
            <person name="Fradin H."/>
            <person name="Zegar C."/>
            <person name="Gutwein M."/>
            <person name="Lucas J."/>
            <person name="Kovtun M."/>
            <person name="Corcoran D."/>
            <person name="Baugh L.R."/>
            <person name="Kiontke K."/>
            <person name="Gunsalus K."/>
            <person name="Fitch D.H."/>
            <person name="Piano F."/>
        </authorList>
    </citation>
    <scope>NUCLEOTIDE SEQUENCE [LARGE SCALE GENOMIC DNA]</scope>
    <source>
        <strain evidence="3">PF1309</strain>
    </source>
</reference>
<dbReference type="STRING" id="2018661.A0A2A2LJN7"/>
<comment type="caution">
    <text evidence="3">The sequence shown here is derived from an EMBL/GenBank/DDBJ whole genome shotgun (WGS) entry which is preliminary data.</text>
</comment>
<dbReference type="EMBL" id="LIAE01006661">
    <property type="protein sequence ID" value="PAV86476.1"/>
    <property type="molecule type" value="Genomic_DNA"/>
</dbReference>
<evidence type="ECO:0000313" key="4">
    <source>
        <dbReference type="Proteomes" id="UP000218231"/>
    </source>
</evidence>
<feature type="coiled-coil region" evidence="1">
    <location>
        <begin position="252"/>
        <end position="310"/>
    </location>
</feature>
<proteinExistence type="predicted"/>
<sequence>MDVVDVLSDLLPHRQRVIDSKGQLLGMATMQCQPNIVPAGGENTVVLNRPITSDLNAQVPRLIPTTTRAVIQGKENTFRFAQMGSGGQFTVSPEMQSKIPVAPLPQSAQILGNSLVPGGPRQVIVQSVIPQSQVMLLHPAPGSSIQTIAPLQPQQPKLISQTVSQSPVVSIMNGQGQPNSVRLASPSVNGGSPRTADQAGSSPNLPPPNSVSSDCTSNVGMSTEIIEGEGTNDSPILIDNIDPSVLLTPQTLQKREELLRTQQKKIEALMREVADAQKMLKIEQELIIAAKKAQAKMREQQREQDQQDERSRWLRETDFGQMNKQHIQNFLHHKMLQSHIRKFSTEHNRLANTEVRLQEELHVEQAVHDIVRLIKQDPRTALLIVQLLRKFQVERQQEKDKAIVDEVHGVPNIVAQATKSRRNQNSQNKNSNSDTQSMECENGSEKPIDKMDEVFKSVLETATRETENITPPATECSLSTSFAKRSNSIHHWPSSSITSSSTSSASTSNASARPLPVQTVTQQLNETSMSASVATISYPQAAVSCSQMTADGAVEVFPQQGGSTQMSLSQVNYNEEMPEQMQNSIEEANQNCVFDEQNIDDIFEALDKDINGTLDWKFNMDSYGSQALTELLGPDAWLDDINRHIAQNGQYASFDVTEDESGRRTDPMCMGNLDGAECKSQPMDWMDEILQEEPILEATSTTPHLDSQPCTF</sequence>
<feature type="compositionally biased region" description="Polar residues" evidence="2">
    <location>
        <begin position="172"/>
        <end position="192"/>
    </location>
</feature>
<keyword evidence="4" id="KW-1185">Reference proteome</keyword>
<evidence type="ECO:0000256" key="2">
    <source>
        <dbReference type="SAM" id="MobiDB-lite"/>
    </source>
</evidence>
<gene>
    <name evidence="3" type="ORF">WR25_16896</name>
</gene>
<feature type="region of interest" description="Disordered" evidence="2">
    <location>
        <begin position="172"/>
        <end position="217"/>
    </location>
</feature>
<feature type="region of interest" description="Disordered" evidence="2">
    <location>
        <begin position="489"/>
        <end position="515"/>
    </location>
</feature>
<protein>
    <submittedName>
        <fullName evidence="3">Uncharacterized protein</fullName>
    </submittedName>
</protein>
<feature type="compositionally biased region" description="Low complexity" evidence="2">
    <location>
        <begin position="494"/>
        <end position="512"/>
    </location>
</feature>
<dbReference type="AlphaFoldDB" id="A0A2A2LJN7"/>
<evidence type="ECO:0000313" key="3">
    <source>
        <dbReference type="EMBL" id="PAV86476.1"/>
    </source>
</evidence>
<keyword evidence="1" id="KW-0175">Coiled coil</keyword>
<feature type="region of interest" description="Disordered" evidence="2">
    <location>
        <begin position="415"/>
        <end position="449"/>
    </location>
</feature>
<organism evidence="3 4">
    <name type="scientific">Diploscapter pachys</name>
    <dbReference type="NCBI Taxonomy" id="2018661"/>
    <lineage>
        <taxon>Eukaryota</taxon>
        <taxon>Metazoa</taxon>
        <taxon>Ecdysozoa</taxon>
        <taxon>Nematoda</taxon>
        <taxon>Chromadorea</taxon>
        <taxon>Rhabditida</taxon>
        <taxon>Rhabditina</taxon>
        <taxon>Rhabditomorpha</taxon>
        <taxon>Rhabditoidea</taxon>
        <taxon>Rhabditidae</taxon>
        <taxon>Diploscapter</taxon>
    </lineage>
</organism>
<dbReference type="OrthoDB" id="197676at2759"/>
<name>A0A2A2LJN7_9BILA</name>
<dbReference type="Proteomes" id="UP000218231">
    <property type="component" value="Unassembled WGS sequence"/>
</dbReference>
<accession>A0A2A2LJN7</accession>